<dbReference type="InterPro" id="IPR029393">
    <property type="entry name" value="FUS1"/>
</dbReference>
<gene>
    <name evidence="2" type="ORF">PENTCL1PPCAC_17891</name>
</gene>
<keyword evidence="3" id="KW-1185">Reference proteome</keyword>
<dbReference type="Pfam" id="PF15000">
    <property type="entry name" value="TUSC2"/>
    <property type="match status" value="1"/>
</dbReference>
<evidence type="ECO:0000313" key="3">
    <source>
        <dbReference type="Proteomes" id="UP001432027"/>
    </source>
</evidence>
<organism evidence="2 3">
    <name type="scientific">Pristionchus entomophagus</name>
    <dbReference type="NCBI Taxonomy" id="358040"/>
    <lineage>
        <taxon>Eukaryota</taxon>
        <taxon>Metazoa</taxon>
        <taxon>Ecdysozoa</taxon>
        <taxon>Nematoda</taxon>
        <taxon>Chromadorea</taxon>
        <taxon>Rhabditida</taxon>
        <taxon>Rhabditina</taxon>
        <taxon>Diplogasteromorpha</taxon>
        <taxon>Diplogasteroidea</taxon>
        <taxon>Neodiplogasteridae</taxon>
        <taxon>Pristionchus</taxon>
    </lineage>
</organism>
<accession>A0AAV5TN31</accession>
<name>A0AAV5TN31_9BILA</name>
<dbReference type="Proteomes" id="UP001432027">
    <property type="component" value="Unassembled WGS sequence"/>
</dbReference>
<proteinExistence type="predicted"/>
<feature type="region of interest" description="Disordered" evidence="1">
    <location>
        <begin position="1"/>
        <end position="29"/>
    </location>
</feature>
<evidence type="ECO:0000256" key="1">
    <source>
        <dbReference type="SAM" id="MobiDB-lite"/>
    </source>
</evidence>
<evidence type="ECO:0000313" key="2">
    <source>
        <dbReference type="EMBL" id="GMS95716.1"/>
    </source>
</evidence>
<feature type="compositionally biased region" description="Basic and acidic residues" evidence="1">
    <location>
        <begin position="9"/>
        <end position="20"/>
    </location>
</feature>
<protein>
    <submittedName>
        <fullName evidence="2">Uncharacterized protein</fullName>
    </submittedName>
</protein>
<reference evidence="2" key="1">
    <citation type="submission" date="2023-10" db="EMBL/GenBank/DDBJ databases">
        <title>Genome assembly of Pristionchus species.</title>
        <authorList>
            <person name="Yoshida K."/>
            <person name="Sommer R.J."/>
        </authorList>
    </citation>
    <scope>NUCLEOTIDE SEQUENCE</scope>
    <source>
        <strain evidence="2">RS0144</strain>
    </source>
</reference>
<sequence>MGQIGSYIRRKEDTNEETRQRVARPKKANPLSSIGIHDLLSSRIPEAFLVHETKSNLFIDEDGDIANEFFIEESEGSHRFLRPYNQESNPSESRTIPHSKAFQLHYLLSWFKSSN</sequence>
<dbReference type="EMBL" id="BTSX01000004">
    <property type="protein sequence ID" value="GMS95716.1"/>
    <property type="molecule type" value="Genomic_DNA"/>
</dbReference>
<feature type="non-terminal residue" evidence="2">
    <location>
        <position position="115"/>
    </location>
</feature>
<comment type="caution">
    <text evidence="2">The sequence shown here is derived from an EMBL/GenBank/DDBJ whole genome shotgun (WGS) entry which is preliminary data.</text>
</comment>
<dbReference type="AlphaFoldDB" id="A0AAV5TN31"/>